<dbReference type="InterPro" id="IPR012577">
    <property type="entry name" value="NIPSNAP"/>
</dbReference>
<feature type="domain" description="NIPSNAP" evidence="1">
    <location>
        <begin position="3"/>
        <end position="102"/>
    </location>
</feature>
<evidence type="ECO:0000313" key="3">
    <source>
        <dbReference type="Proteomes" id="UP000463051"/>
    </source>
</evidence>
<keyword evidence="3" id="KW-1185">Reference proteome</keyword>
<proteinExistence type="predicted"/>
<dbReference type="Pfam" id="PF07978">
    <property type="entry name" value="NIPSNAP"/>
    <property type="match status" value="1"/>
</dbReference>
<sequence length="104" mass="12466">MIYELRTYHVHPGKMQDILTRFKDHTVQLFANHGMNITEFWEDVDASNNRLYYVVEHPDLETRNRNFENFQNDPEWIEVKRLSELNGPLVDRLDSSFMKKAPVL</sequence>
<dbReference type="Gene3D" id="3.30.70.100">
    <property type="match status" value="1"/>
</dbReference>
<gene>
    <name evidence="2" type="ORF">GJB61_16005</name>
</gene>
<name>A0A7X2L2S3_9BACL</name>
<evidence type="ECO:0000259" key="1">
    <source>
        <dbReference type="Pfam" id="PF07978"/>
    </source>
</evidence>
<dbReference type="SUPFAM" id="SSF54909">
    <property type="entry name" value="Dimeric alpha+beta barrel"/>
    <property type="match status" value="1"/>
</dbReference>
<dbReference type="AlphaFoldDB" id="A0A7X2L2S3"/>
<dbReference type="EMBL" id="WJXB01000005">
    <property type="protein sequence ID" value="MRN54488.1"/>
    <property type="molecule type" value="Genomic_DNA"/>
</dbReference>
<protein>
    <submittedName>
        <fullName evidence="2">NIPSNAP family protein</fullName>
    </submittedName>
</protein>
<evidence type="ECO:0000313" key="2">
    <source>
        <dbReference type="EMBL" id="MRN54488.1"/>
    </source>
</evidence>
<accession>A0A7X2L2S3</accession>
<organism evidence="2 3">
    <name type="scientific">Paenibacillus monticola</name>
    <dbReference type="NCBI Taxonomy" id="2666075"/>
    <lineage>
        <taxon>Bacteria</taxon>
        <taxon>Bacillati</taxon>
        <taxon>Bacillota</taxon>
        <taxon>Bacilli</taxon>
        <taxon>Bacillales</taxon>
        <taxon>Paenibacillaceae</taxon>
        <taxon>Paenibacillus</taxon>
    </lineage>
</organism>
<comment type="caution">
    <text evidence="2">The sequence shown here is derived from an EMBL/GenBank/DDBJ whole genome shotgun (WGS) entry which is preliminary data.</text>
</comment>
<reference evidence="2 3" key="1">
    <citation type="submission" date="2019-11" db="EMBL/GenBank/DDBJ databases">
        <title>Paenibacillus monticola sp. nov., a novel PGPR strain isolated from mountain sample in China.</title>
        <authorList>
            <person name="Zhao Q."/>
            <person name="Li H.-P."/>
            <person name="Zhang J.-L."/>
        </authorList>
    </citation>
    <scope>NUCLEOTIDE SEQUENCE [LARGE SCALE GENOMIC DNA]</scope>
    <source>
        <strain evidence="2 3">LC-T2</strain>
    </source>
</reference>
<dbReference type="InterPro" id="IPR011008">
    <property type="entry name" value="Dimeric_a/b-barrel"/>
</dbReference>
<dbReference type="RefSeq" id="WP_154119642.1">
    <property type="nucleotide sequence ID" value="NZ_WJXB01000005.1"/>
</dbReference>
<dbReference type="Proteomes" id="UP000463051">
    <property type="component" value="Unassembled WGS sequence"/>
</dbReference>